<sequence length="144" mass="16779">MKEQSYENHSRYYPLQHYIWLPLSFLMLIGTIVYLVMQLINGSFTFETLLLVGLVVLSIIPGVLARSYALKMQDRLIRTEEQFRYFILTKEPIDPRLTIQQLIALRFASDAELPVLAKKAAEEGMTPDSIKKSIVDWRSDYHRV</sequence>
<reference evidence="3" key="1">
    <citation type="journal article" date="2019" name="Int. J. Syst. Evol. Microbiol.">
        <title>The Global Catalogue of Microorganisms (GCM) 10K type strain sequencing project: providing services to taxonomists for standard genome sequencing and annotation.</title>
        <authorList>
            <consortium name="The Broad Institute Genomics Platform"/>
            <consortium name="The Broad Institute Genome Sequencing Center for Infectious Disease"/>
            <person name="Wu L."/>
            <person name="Ma J."/>
        </authorList>
    </citation>
    <scope>NUCLEOTIDE SEQUENCE [LARGE SCALE GENOMIC DNA]</scope>
    <source>
        <strain evidence="3">CGMCC 4.7177</strain>
    </source>
</reference>
<proteinExistence type="predicted"/>
<gene>
    <name evidence="2" type="ORF">ACFSFY_08095</name>
</gene>
<protein>
    <submittedName>
        <fullName evidence="2">DUF6526 family protein</fullName>
    </submittedName>
</protein>
<dbReference type="Pfam" id="PF20136">
    <property type="entry name" value="DUF6526"/>
    <property type="match status" value="1"/>
</dbReference>
<comment type="caution">
    <text evidence="2">The sequence shown here is derived from an EMBL/GenBank/DDBJ whole genome shotgun (WGS) entry which is preliminary data.</text>
</comment>
<evidence type="ECO:0000256" key="1">
    <source>
        <dbReference type="SAM" id="Phobius"/>
    </source>
</evidence>
<keyword evidence="1" id="KW-0812">Transmembrane</keyword>
<accession>A0ABW4SHG3</accession>
<dbReference type="Proteomes" id="UP001597218">
    <property type="component" value="Unassembled WGS sequence"/>
</dbReference>
<keyword evidence="1" id="KW-0472">Membrane</keyword>
<feature type="transmembrane region" description="Helical" evidence="1">
    <location>
        <begin position="18"/>
        <end position="37"/>
    </location>
</feature>
<dbReference type="RefSeq" id="WP_381536997.1">
    <property type="nucleotide sequence ID" value="NZ_JBHUGI010000024.1"/>
</dbReference>
<dbReference type="EMBL" id="JBHUGI010000024">
    <property type="protein sequence ID" value="MFD1928017.1"/>
    <property type="molecule type" value="Genomic_DNA"/>
</dbReference>
<organism evidence="2 3">
    <name type="scientific">Sporosarcina siberiensis</name>
    <dbReference type="NCBI Taxonomy" id="1365606"/>
    <lineage>
        <taxon>Bacteria</taxon>
        <taxon>Bacillati</taxon>
        <taxon>Bacillota</taxon>
        <taxon>Bacilli</taxon>
        <taxon>Bacillales</taxon>
        <taxon>Caryophanaceae</taxon>
        <taxon>Sporosarcina</taxon>
    </lineage>
</organism>
<name>A0ABW4SHG3_9BACL</name>
<evidence type="ECO:0000313" key="3">
    <source>
        <dbReference type="Proteomes" id="UP001597218"/>
    </source>
</evidence>
<feature type="transmembrane region" description="Helical" evidence="1">
    <location>
        <begin position="49"/>
        <end position="69"/>
    </location>
</feature>
<keyword evidence="3" id="KW-1185">Reference proteome</keyword>
<evidence type="ECO:0000313" key="2">
    <source>
        <dbReference type="EMBL" id="MFD1928017.1"/>
    </source>
</evidence>
<dbReference type="InterPro" id="IPR045385">
    <property type="entry name" value="DUF6526"/>
</dbReference>
<keyword evidence="1" id="KW-1133">Transmembrane helix</keyword>